<dbReference type="Proteomes" id="UP000287687">
    <property type="component" value="Unassembled WGS sequence"/>
</dbReference>
<gene>
    <name evidence="1" type="ORF">EPK99_06890</name>
</gene>
<sequence length="98" mass="10634">MVQILAVTADTAALNIGSLRIPRRLSVKDRVADVKADADRNALCAEDAADTEAVEMMTPAPPVALDFFDAGHQPRQHATVQEAEAAYRSLEDWDTPET</sequence>
<organism evidence="1 2">
    <name type="scientific">Neorhizobium lilium</name>
    <dbReference type="NCBI Taxonomy" id="2503024"/>
    <lineage>
        <taxon>Bacteria</taxon>
        <taxon>Pseudomonadati</taxon>
        <taxon>Pseudomonadota</taxon>
        <taxon>Alphaproteobacteria</taxon>
        <taxon>Hyphomicrobiales</taxon>
        <taxon>Rhizobiaceae</taxon>
        <taxon>Rhizobium/Agrobacterium group</taxon>
        <taxon>Neorhizobium</taxon>
    </lineage>
</organism>
<reference evidence="1 2" key="1">
    <citation type="submission" date="2019-01" db="EMBL/GenBank/DDBJ databases">
        <title>The draft genome of Rhizobium sp. 24NR.</title>
        <authorList>
            <person name="Liu L."/>
            <person name="Liang L."/>
            <person name="Shi S."/>
            <person name="Xu L."/>
            <person name="Wang X."/>
            <person name="Li L."/>
            <person name="Zhang X."/>
        </authorList>
    </citation>
    <scope>NUCLEOTIDE SEQUENCE [LARGE SCALE GENOMIC DNA]</scope>
    <source>
        <strain evidence="1 2">24NR</strain>
    </source>
</reference>
<accession>A0A3S3VJY0</accession>
<dbReference type="AlphaFoldDB" id="A0A3S3VJY0"/>
<dbReference type="EMBL" id="SBIP01000002">
    <property type="protein sequence ID" value="RWX78341.1"/>
    <property type="molecule type" value="Genomic_DNA"/>
</dbReference>
<evidence type="ECO:0000313" key="1">
    <source>
        <dbReference type="EMBL" id="RWX78341.1"/>
    </source>
</evidence>
<keyword evidence="2" id="KW-1185">Reference proteome</keyword>
<protein>
    <submittedName>
        <fullName evidence="1">Uncharacterized protein</fullName>
    </submittedName>
</protein>
<name>A0A3S3VJY0_9HYPH</name>
<comment type="caution">
    <text evidence="1">The sequence shown here is derived from an EMBL/GenBank/DDBJ whole genome shotgun (WGS) entry which is preliminary data.</text>
</comment>
<dbReference type="OrthoDB" id="8373739at2"/>
<evidence type="ECO:0000313" key="2">
    <source>
        <dbReference type="Proteomes" id="UP000287687"/>
    </source>
</evidence>
<proteinExistence type="predicted"/>
<dbReference type="RefSeq" id="WP_128442319.1">
    <property type="nucleotide sequence ID" value="NZ_SBIP01000002.1"/>
</dbReference>